<dbReference type="STRING" id="44689.Q54BW8"/>
<evidence type="ECO:0008006" key="3">
    <source>
        <dbReference type="Google" id="ProtNLM"/>
    </source>
</evidence>
<dbReference type="RefSeq" id="XP_629166.1">
    <property type="nucleotide sequence ID" value="XM_629164.1"/>
</dbReference>
<dbReference type="PhylomeDB" id="Q54BW8"/>
<dbReference type="PANTHER" id="PTHR41774:SF1">
    <property type="entry name" value="NGG1P INTERACTING FACTOR NIF3"/>
    <property type="match status" value="1"/>
</dbReference>
<gene>
    <name evidence="1" type="ORF">DDB_G0293370</name>
</gene>
<dbReference type="PaxDb" id="44689-DDB0191904"/>
<dbReference type="InterPro" id="IPR015867">
    <property type="entry name" value="N-reg_PII/ATP_PRibTrfase_C"/>
</dbReference>
<dbReference type="InterPro" id="IPR036069">
    <property type="entry name" value="DUF34/NIF3_sf"/>
</dbReference>
<dbReference type="GeneID" id="8629187"/>
<keyword evidence="2" id="KW-1185">Reference proteome</keyword>
<dbReference type="KEGG" id="ddi:DDB_G0293370"/>
<dbReference type="VEuPathDB" id="AmoebaDB:DDB_G0293370"/>
<proteinExistence type="predicted"/>
<comment type="caution">
    <text evidence="1">The sequence shown here is derived from an EMBL/GenBank/DDBJ whole genome shotgun (WGS) entry which is preliminary data.</text>
</comment>
<dbReference type="SUPFAM" id="SSF102705">
    <property type="entry name" value="NIF3 (NGG1p interacting factor 3)-like"/>
    <property type="match status" value="1"/>
</dbReference>
<dbReference type="OMA" id="YDHCAWQ"/>
<dbReference type="AlphaFoldDB" id="Q54BW8"/>
<dbReference type="eggNOG" id="ENOG502S6WE">
    <property type="taxonomic scope" value="Eukaryota"/>
</dbReference>
<dbReference type="PANTHER" id="PTHR41774">
    <property type="match status" value="1"/>
</dbReference>
<dbReference type="dictyBase" id="DDB_G0293370"/>
<dbReference type="InParanoid" id="Q54BW8"/>
<evidence type="ECO:0000313" key="1">
    <source>
        <dbReference type="EMBL" id="EAL60752.1"/>
    </source>
</evidence>
<name>Q54BW8_DICDI</name>
<evidence type="ECO:0000313" key="2">
    <source>
        <dbReference type="Proteomes" id="UP000002195"/>
    </source>
</evidence>
<accession>Q54BW8</accession>
<dbReference type="Gene3D" id="3.30.70.120">
    <property type="match status" value="1"/>
</dbReference>
<protein>
    <recommendedName>
        <fullName evidence="3">NGG1p interacting factor NIF3</fullName>
    </recommendedName>
</protein>
<dbReference type="EMBL" id="AAFI02000204">
    <property type="protein sequence ID" value="EAL60752.1"/>
    <property type="molecule type" value="Genomic_DNA"/>
</dbReference>
<sequence>MFKIIFFCPLEDTEKVKNALFEIGAGKIGNYQECCFVTKGVGQFRPIVGATPSIGKVDKLEYVDEYKVEMVCKVELIETAIKALKKSHPYEEPAYEVYKIDIYGL</sequence>
<reference evidence="1 2" key="1">
    <citation type="journal article" date="2005" name="Nature">
        <title>The genome of the social amoeba Dictyostelium discoideum.</title>
        <authorList>
            <consortium name="The Dictyostelium discoideum Sequencing Consortium"/>
            <person name="Eichinger L."/>
            <person name="Pachebat J.A."/>
            <person name="Glockner G."/>
            <person name="Rajandream M.A."/>
            <person name="Sucgang R."/>
            <person name="Berriman M."/>
            <person name="Song J."/>
            <person name="Olsen R."/>
            <person name="Szafranski K."/>
            <person name="Xu Q."/>
            <person name="Tunggal B."/>
            <person name="Kummerfeld S."/>
            <person name="Madera M."/>
            <person name="Konfortov B.A."/>
            <person name="Rivero F."/>
            <person name="Bankier A.T."/>
            <person name="Lehmann R."/>
            <person name="Hamlin N."/>
            <person name="Davies R."/>
            <person name="Gaudet P."/>
            <person name="Fey P."/>
            <person name="Pilcher K."/>
            <person name="Chen G."/>
            <person name="Saunders D."/>
            <person name="Sodergren E."/>
            <person name="Davis P."/>
            <person name="Kerhornou A."/>
            <person name="Nie X."/>
            <person name="Hall N."/>
            <person name="Anjard C."/>
            <person name="Hemphill L."/>
            <person name="Bason N."/>
            <person name="Farbrother P."/>
            <person name="Desany B."/>
            <person name="Just E."/>
            <person name="Morio T."/>
            <person name="Rost R."/>
            <person name="Churcher C."/>
            <person name="Cooper J."/>
            <person name="Haydock S."/>
            <person name="van Driessche N."/>
            <person name="Cronin A."/>
            <person name="Goodhead I."/>
            <person name="Muzny D."/>
            <person name="Mourier T."/>
            <person name="Pain A."/>
            <person name="Lu M."/>
            <person name="Harper D."/>
            <person name="Lindsay R."/>
            <person name="Hauser H."/>
            <person name="James K."/>
            <person name="Quiles M."/>
            <person name="Madan Babu M."/>
            <person name="Saito T."/>
            <person name="Buchrieser C."/>
            <person name="Wardroper A."/>
            <person name="Felder M."/>
            <person name="Thangavelu M."/>
            <person name="Johnson D."/>
            <person name="Knights A."/>
            <person name="Loulseged H."/>
            <person name="Mungall K."/>
            <person name="Oliver K."/>
            <person name="Price C."/>
            <person name="Quail M.A."/>
            <person name="Urushihara H."/>
            <person name="Hernandez J."/>
            <person name="Rabbinowitsch E."/>
            <person name="Steffen D."/>
            <person name="Sanders M."/>
            <person name="Ma J."/>
            <person name="Kohara Y."/>
            <person name="Sharp S."/>
            <person name="Simmonds M."/>
            <person name="Spiegler S."/>
            <person name="Tivey A."/>
            <person name="Sugano S."/>
            <person name="White B."/>
            <person name="Walker D."/>
            <person name="Woodward J."/>
            <person name="Winckler T."/>
            <person name="Tanaka Y."/>
            <person name="Shaulsky G."/>
            <person name="Schleicher M."/>
            <person name="Weinstock G."/>
            <person name="Rosenthal A."/>
            <person name="Cox E.C."/>
            <person name="Chisholm R.L."/>
            <person name="Gibbs R."/>
            <person name="Loomis W.F."/>
            <person name="Platzer M."/>
            <person name="Kay R.R."/>
            <person name="Williams J."/>
            <person name="Dear P.H."/>
            <person name="Noegel A.A."/>
            <person name="Barrell B."/>
            <person name="Kuspa A."/>
        </authorList>
    </citation>
    <scope>NUCLEOTIDE SEQUENCE [LARGE SCALE GENOMIC DNA]</scope>
    <source>
        <strain evidence="1 2">AX4</strain>
    </source>
</reference>
<dbReference type="FunFam" id="3.30.70.120:FF:000006">
    <property type="entry name" value="GTP cyclohydrolase 1 type 2 homolog"/>
    <property type="match status" value="1"/>
</dbReference>
<dbReference type="Proteomes" id="UP000002195">
    <property type="component" value="Unassembled WGS sequence"/>
</dbReference>
<dbReference type="SMR" id="Q54BW8"/>
<dbReference type="HOGENOM" id="CLU_120084_3_0_1"/>
<organism evidence="1 2">
    <name type="scientific">Dictyostelium discoideum</name>
    <name type="common">Social amoeba</name>
    <dbReference type="NCBI Taxonomy" id="44689"/>
    <lineage>
        <taxon>Eukaryota</taxon>
        <taxon>Amoebozoa</taxon>
        <taxon>Evosea</taxon>
        <taxon>Eumycetozoa</taxon>
        <taxon>Dictyostelia</taxon>
        <taxon>Dictyosteliales</taxon>
        <taxon>Dictyosteliaceae</taxon>
        <taxon>Dictyostelium</taxon>
    </lineage>
</organism>